<dbReference type="RefSeq" id="WP_112305892.1">
    <property type="nucleotide sequence ID" value="NZ_QMDV01000003.1"/>
</dbReference>
<dbReference type="GO" id="GO:0008194">
    <property type="term" value="F:UDP-glycosyltransferase activity"/>
    <property type="evidence" value="ECO:0007669"/>
    <property type="project" value="InterPro"/>
</dbReference>
<dbReference type="GO" id="GO:0005975">
    <property type="term" value="P:carbohydrate metabolic process"/>
    <property type="evidence" value="ECO:0007669"/>
    <property type="project" value="InterPro"/>
</dbReference>
<dbReference type="InterPro" id="IPR004276">
    <property type="entry name" value="GlycoTrans_28_N"/>
</dbReference>
<gene>
    <name evidence="3" type="ORF">DP923_10945</name>
</gene>
<dbReference type="Pfam" id="PF03033">
    <property type="entry name" value="Glyco_transf_28"/>
    <property type="match status" value="1"/>
</dbReference>
<dbReference type="InterPro" id="IPR050426">
    <property type="entry name" value="Glycosyltransferase_28"/>
</dbReference>
<evidence type="ECO:0000259" key="2">
    <source>
        <dbReference type="Pfam" id="PF06722"/>
    </source>
</evidence>
<evidence type="ECO:0000313" key="4">
    <source>
        <dbReference type="Proteomes" id="UP000251692"/>
    </source>
</evidence>
<dbReference type="GO" id="GO:0016758">
    <property type="term" value="F:hexosyltransferase activity"/>
    <property type="evidence" value="ECO:0007669"/>
    <property type="project" value="InterPro"/>
</dbReference>
<dbReference type="GO" id="GO:0033072">
    <property type="term" value="P:vancomycin biosynthetic process"/>
    <property type="evidence" value="ECO:0007669"/>
    <property type="project" value="UniProtKB-ARBA"/>
</dbReference>
<sequence length="418" mass="47520">MKILLLSIGTRGDMEPFLAVGQMLSEKGHDIVYAFPEQYCNLIPNECTYYPLSPRLVELIESEEGKVLMGGSGSIIKKLKTIYKLYKEGTEINRILVQQQFDIVQHANPDVIVHHGKCSYPLLWHLQTGKKTILISPVPYFIHYVAGNAHIGFNGNYGKFINTLTYRLANFGLLKTIFDAQKSMQRLPSEFSKKQIKRALSEEKLAYTISPTLFKRPGHWNTNVQVLGYHERNKNTNWQPDQKLIQFLKNNNKILFLTFGSMVGPNPVKTTQTILSILEQLKIPTIINTAAGGLVQLSEYENQPSFYFSDQMPYDWILEKCYAIIHHGGSGTTHSGLKSGCVTMIIPHIFDQYGWNNLIFKSGLGPKGLPINKLTIDKLTPLILDLMHNGSYKLKAKKISDSMKHENYEAELYDFIMN</sequence>
<feature type="domain" description="Glycosyltransferase family 28 N-terminal" evidence="1">
    <location>
        <begin position="3"/>
        <end position="104"/>
    </location>
</feature>
<feature type="domain" description="Erythromycin biosynthesis protein CIII-like C-terminal" evidence="2">
    <location>
        <begin position="309"/>
        <end position="410"/>
    </location>
</feature>
<proteinExistence type="predicted"/>
<evidence type="ECO:0000313" key="3">
    <source>
        <dbReference type="EMBL" id="RAU82299.1"/>
    </source>
</evidence>
<dbReference type="FunFam" id="3.40.50.2000:FF:000009">
    <property type="entry name" value="Sterol 3-beta-glucosyltransferase UGT80A2"/>
    <property type="match status" value="1"/>
</dbReference>
<name>A0A364RDE6_9BACT</name>
<reference evidence="3 4" key="1">
    <citation type="submission" date="2018-06" db="EMBL/GenBank/DDBJ databases">
        <authorList>
            <person name="Liu Z.-W."/>
        </authorList>
    </citation>
    <scope>NUCLEOTIDE SEQUENCE [LARGE SCALE GENOMIC DNA]</scope>
    <source>
        <strain evidence="3 4">2b14</strain>
    </source>
</reference>
<accession>A0A364RDE6</accession>
<dbReference type="PANTHER" id="PTHR48050">
    <property type="entry name" value="STEROL 3-BETA-GLUCOSYLTRANSFERASE"/>
    <property type="match status" value="1"/>
</dbReference>
<dbReference type="SUPFAM" id="SSF53756">
    <property type="entry name" value="UDP-Glycosyltransferase/glycogen phosphorylase"/>
    <property type="match status" value="1"/>
</dbReference>
<dbReference type="Pfam" id="PF06722">
    <property type="entry name" value="EryCIII-like_C"/>
    <property type="match status" value="1"/>
</dbReference>
<dbReference type="Proteomes" id="UP000251692">
    <property type="component" value="Unassembled WGS sequence"/>
</dbReference>
<keyword evidence="4" id="KW-1185">Reference proteome</keyword>
<evidence type="ECO:0000259" key="1">
    <source>
        <dbReference type="Pfam" id="PF03033"/>
    </source>
</evidence>
<keyword evidence="3" id="KW-0808">Transferase</keyword>
<dbReference type="AlphaFoldDB" id="A0A364RDE6"/>
<dbReference type="PANTHER" id="PTHR48050:SF13">
    <property type="entry name" value="STEROL 3-BETA-GLUCOSYLTRANSFERASE UGT80A2"/>
    <property type="match status" value="1"/>
</dbReference>
<comment type="caution">
    <text evidence="3">The sequence shown here is derived from an EMBL/GenBank/DDBJ whole genome shotgun (WGS) entry which is preliminary data.</text>
</comment>
<protein>
    <submittedName>
        <fullName evidence="3">Glycosyltransferase</fullName>
    </submittedName>
</protein>
<dbReference type="Gene3D" id="3.40.50.2000">
    <property type="entry name" value="Glycogen Phosphorylase B"/>
    <property type="match status" value="2"/>
</dbReference>
<dbReference type="InterPro" id="IPR010610">
    <property type="entry name" value="EryCIII-like_C"/>
</dbReference>
<dbReference type="OrthoDB" id="9805366at2"/>
<dbReference type="EMBL" id="QMDV01000003">
    <property type="protein sequence ID" value="RAU82299.1"/>
    <property type="molecule type" value="Genomic_DNA"/>
</dbReference>
<dbReference type="InterPro" id="IPR002213">
    <property type="entry name" value="UDP_glucos_trans"/>
</dbReference>
<reference evidence="3 4" key="2">
    <citation type="submission" date="2018-07" db="EMBL/GenBank/DDBJ databases">
        <title>Pontibacter sp. 2b14 genomic sequence and assembly.</title>
        <authorList>
            <person name="Du Z.-J."/>
        </authorList>
    </citation>
    <scope>NUCLEOTIDE SEQUENCE [LARGE SCALE GENOMIC DNA]</scope>
    <source>
        <strain evidence="3 4">2b14</strain>
    </source>
</reference>
<dbReference type="CDD" id="cd03784">
    <property type="entry name" value="GT1_Gtf-like"/>
    <property type="match status" value="1"/>
</dbReference>
<organism evidence="3 4">
    <name type="scientific">Pontibacter arcticus</name>
    <dbReference type="NCBI Taxonomy" id="2080288"/>
    <lineage>
        <taxon>Bacteria</taxon>
        <taxon>Pseudomonadati</taxon>
        <taxon>Bacteroidota</taxon>
        <taxon>Cytophagia</taxon>
        <taxon>Cytophagales</taxon>
        <taxon>Hymenobacteraceae</taxon>
        <taxon>Pontibacter</taxon>
    </lineage>
</organism>